<dbReference type="KEGG" id="pfre:RM25_1236"/>
<accession>A0A068VRJ9</accession>
<evidence type="ECO:0000313" key="7">
    <source>
        <dbReference type="EMBL" id="CEP26791.1"/>
    </source>
</evidence>
<dbReference type="SUPFAM" id="SSF53300">
    <property type="entry name" value="vWA-like"/>
    <property type="match status" value="1"/>
</dbReference>
<dbReference type="PANTHER" id="PTHR22550:SF5">
    <property type="entry name" value="LEUCINE ZIPPER PROTEIN 4"/>
    <property type="match status" value="1"/>
</dbReference>
<keyword evidence="3 5" id="KW-1133">Transmembrane helix</keyword>
<organism evidence="7">
    <name type="scientific">Propionibacterium freudenreichii subsp. freudenreichii</name>
    <dbReference type="NCBI Taxonomy" id="66712"/>
    <lineage>
        <taxon>Bacteria</taxon>
        <taxon>Bacillati</taxon>
        <taxon>Actinomycetota</taxon>
        <taxon>Actinomycetes</taxon>
        <taxon>Propionibacteriales</taxon>
        <taxon>Propionibacteriaceae</taxon>
        <taxon>Propionibacterium</taxon>
    </lineage>
</organism>
<keyword evidence="4 5" id="KW-0472">Membrane</keyword>
<reference evidence="7" key="1">
    <citation type="submission" date="2014-08" db="EMBL/GenBank/DDBJ databases">
        <authorList>
            <person name="Falentin Helene"/>
        </authorList>
    </citation>
    <scope>NUCLEOTIDE SEQUENCE</scope>
</reference>
<dbReference type="InterPro" id="IPR036465">
    <property type="entry name" value="vWFA_dom_sf"/>
</dbReference>
<proteinExistence type="predicted"/>
<evidence type="ECO:0000259" key="6">
    <source>
        <dbReference type="PROSITE" id="PS50234"/>
    </source>
</evidence>
<gene>
    <name evidence="7" type="primary">chlD</name>
    <name evidence="7" type="ORF">PFCIRM138_09935</name>
</gene>
<keyword evidence="1" id="KW-1003">Cell membrane</keyword>
<dbReference type="InterPro" id="IPR002035">
    <property type="entry name" value="VWF_A"/>
</dbReference>
<evidence type="ECO:0000256" key="4">
    <source>
        <dbReference type="ARBA" id="ARBA00023136"/>
    </source>
</evidence>
<evidence type="ECO:0000256" key="5">
    <source>
        <dbReference type="SAM" id="Phobius"/>
    </source>
</evidence>
<feature type="domain" description="VWFA" evidence="6">
    <location>
        <begin position="96"/>
        <end position="284"/>
    </location>
</feature>
<feature type="transmembrane region" description="Helical" evidence="5">
    <location>
        <begin position="16"/>
        <end position="35"/>
    </location>
</feature>
<keyword evidence="2 5" id="KW-0812">Transmembrane</keyword>
<evidence type="ECO:0000256" key="1">
    <source>
        <dbReference type="ARBA" id="ARBA00022475"/>
    </source>
</evidence>
<dbReference type="GeneID" id="61222378"/>
<dbReference type="AlphaFoldDB" id="A0A068VRJ9"/>
<evidence type="ECO:0000256" key="2">
    <source>
        <dbReference type="ARBA" id="ARBA00022692"/>
    </source>
</evidence>
<dbReference type="PATRIC" id="fig|66712.6.peg.1265"/>
<sequence>MDNVTKFLWWQFEQPARLWALVVIPLLVIAYIVVLQLRKRRGIRYTNTGIVGAVVPNRRQWRRHVAVAMALCSLAAITGAWAVPVGDVKVPRERATIVLVLDISQSMMATDVSPSRLAAEKDAATKFVAALPAQYNVSVVTLSGHPNTLVPPTTDRAPVNQGIKTLELADGTAIASSIDVGLEALKQAPAGDDGKQAPGLMVLLSDGSETGGGDPVASADKAKQQNVPIYTIAFGTQNGYVDLDGQRFNVAPDTDMLKRIADASSGKALDAASASQLDDVYKTLTSDVGYETAHTEVTAQWALYSLAFGVVAALGAVSMATRWP</sequence>
<dbReference type="PANTHER" id="PTHR22550">
    <property type="entry name" value="SPORE GERMINATION PROTEIN"/>
    <property type="match status" value="1"/>
</dbReference>
<evidence type="ECO:0000256" key="3">
    <source>
        <dbReference type="ARBA" id="ARBA00022989"/>
    </source>
</evidence>
<protein>
    <submittedName>
        <fullName evidence="7">ChlD, Mg-chelatase subunit ChlD</fullName>
    </submittedName>
</protein>
<dbReference type="SMART" id="SM00327">
    <property type="entry name" value="VWA"/>
    <property type="match status" value="1"/>
</dbReference>
<dbReference type="EMBL" id="LM676425">
    <property type="protein sequence ID" value="CEP26791.1"/>
    <property type="molecule type" value="Genomic_DNA"/>
</dbReference>
<dbReference type="Gene3D" id="3.40.50.410">
    <property type="entry name" value="von Willebrand factor, type A domain"/>
    <property type="match status" value="1"/>
</dbReference>
<feature type="transmembrane region" description="Helical" evidence="5">
    <location>
        <begin position="65"/>
        <end position="83"/>
    </location>
</feature>
<dbReference type="InterPro" id="IPR050768">
    <property type="entry name" value="UPF0353/GerABKA_families"/>
</dbReference>
<dbReference type="Pfam" id="PF13519">
    <property type="entry name" value="VWA_2"/>
    <property type="match status" value="1"/>
</dbReference>
<name>A0A068VRJ9_PROFF</name>
<dbReference type="RefSeq" id="WP_013160844.1">
    <property type="nucleotide sequence ID" value="NZ_CP010341.1"/>
</dbReference>
<dbReference type="PROSITE" id="PS50234">
    <property type="entry name" value="VWFA"/>
    <property type="match status" value="1"/>
</dbReference>